<evidence type="ECO:0000313" key="2">
    <source>
        <dbReference type="Proteomes" id="UP001141552"/>
    </source>
</evidence>
<proteinExistence type="predicted"/>
<gene>
    <name evidence="1" type="ORF">Tsubulata_037477</name>
</gene>
<protein>
    <submittedName>
        <fullName evidence="1">Uncharacterized protein</fullName>
    </submittedName>
</protein>
<dbReference type="EMBL" id="JAKUCV010005368">
    <property type="protein sequence ID" value="KAJ4831447.1"/>
    <property type="molecule type" value="Genomic_DNA"/>
</dbReference>
<reference evidence="1" key="1">
    <citation type="submission" date="2022-02" db="EMBL/GenBank/DDBJ databases">
        <authorList>
            <person name="Henning P.M."/>
            <person name="McCubbin A.G."/>
            <person name="Shore J.S."/>
        </authorList>
    </citation>
    <scope>NUCLEOTIDE SEQUENCE</scope>
    <source>
        <strain evidence="1">F60SS</strain>
        <tissue evidence="1">Leaves</tissue>
    </source>
</reference>
<reference evidence="1" key="2">
    <citation type="journal article" date="2023" name="Plants (Basel)">
        <title>Annotation of the Turnera subulata (Passifloraceae) Draft Genome Reveals the S-Locus Evolved after the Divergence of Turneroideae from Passifloroideae in a Stepwise Manner.</title>
        <authorList>
            <person name="Henning P.M."/>
            <person name="Roalson E.H."/>
            <person name="Mir W."/>
            <person name="McCubbin A.G."/>
            <person name="Shore J.S."/>
        </authorList>
    </citation>
    <scope>NUCLEOTIDE SEQUENCE</scope>
    <source>
        <strain evidence="1">F60SS</strain>
    </source>
</reference>
<keyword evidence="2" id="KW-1185">Reference proteome</keyword>
<comment type="caution">
    <text evidence="1">The sequence shown here is derived from an EMBL/GenBank/DDBJ whole genome shotgun (WGS) entry which is preliminary data.</text>
</comment>
<accession>A0A9Q0FHF8</accession>
<evidence type="ECO:0000313" key="1">
    <source>
        <dbReference type="EMBL" id="KAJ4831447.1"/>
    </source>
</evidence>
<sequence>MVSNHPAIPFLSSAQPGLPEMRVRAHNTTYYIRGDIQSMPKLNWCCQLSWKFSKHNKIFLKL</sequence>
<name>A0A9Q0FHF8_9ROSI</name>
<dbReference type="AlphaFoldDB" id="A0A9Q0FHF8"/>
<organism evidence="1 2">
    <name type="scientific">Turnera subulata</name>
    <dbReference type="NCBI Taxonomy" id="218843"/>
    <lineage>
        <taxon>Eukaryota</taxon>
        <taxon>Viridiplantae</taxon>
        <taxon>Streptophyta</taxon>
        <taxon>Embryophyta</taxon>
        <taxon>Tracheophyta</taxon>
        <taxon>Spermatophyta</taxon>
        <taxon>Magnoliopsida</taxon>
        <taxon>eudicotyledons</taxon>
        <taxon>Gunneridae</taxon>
        <taxon>Pentapetalae</taxon>
        <taxon>rosids</taxon>
        <taxon>fabids</taxon>
        <taxon>Malpighiales</taxon>
        <taxon>Passifloraceae</taxon>
        <taxon>Turnera</taxon>
    </lineage>
</organism>
<dbReference type="Proteomes" id="UP001141552">
    <property type="component" value="Unassembled WGS sequence"/>
</dbReference>